<accession>A0A8B6CH85</accession>
<feature type="compositionally biased region" description="Basic and acidic residues" evidence="3">
    <location>
        <begin position="401"/>
        <end position="413"/>
    </location>
</feature>
<evidence type="ECO:0000259" key="4">
    <source>
        <dbReference type="Pfam" id="PF23142"/>
    </source>
</evidence>
<dbReference type="GO" id="GO:0005737">
    <property type="term" value="C:cytoplasm"/>
    <property type="evidence" value="ECO:0007669"/>
    <property type="project" value="UniProtKB-SubCell"/>
</dbReference>
<keyword evidence="7" id="KW-1185">Reference proteome</keyword>
<feature type="domain" description="PLEKHM2 PH" evidence="4">
    <location>
        <begin position="620"/>
        <end position="679"/>
    </location>
</feature>
<reference evidence="6" key="1">
    <citation type="submission" date="2018-11" db="EMBL/GenBank/DDBJ databases">
        <authorList>
            <person name="Alioto T."/>
            <person name="Alioto T."/>
        </authorList>
    </citation>
    <scope>NUCLEOTIDE SEQUENCE</scope>
</reference>
<protein>
    <submittedName>
        <fullName evidence="6">Uncharacterized protein</fullName>
    </submittedName>
</protein>
<evidence type="ECO:0000256" key="3">
    <source>
        <dbReference type="SAM" id="MobiDB-lite"/>
    </source>
</evidence>
<comment type="caution">
    <text evidence="6">The sequence shown here is derived from an EMBL/GenBank/DDBJ whole genome shotgun (WGS) entry which is preliminary data.</text>
</comment>
<feature type="domain" description="Nischarin C-terminal PH" evidence="5">
    <location>
        <begin position="747"/>
        <end position="893"/>
    </location>
</feature>
<dbReference type="InterPro" id="IPR057288">
    <property type="entry name" value="PH_PLEKHM2"/>
</dbReference>
<proteinExistence type="predicted"/>
<feature type="region of interest" description="Disordered" evidence="3">
    <location>
        <begin position="401"/>
        <end position="448"/>
    </location>
</feature>
<organism evidence="6 7">
    <name type="scientific">Mytilus galloprovincialis</name>
    <name type="common">Mediterranean mussel</name>
    <dbReference type="NCBI Taxonomy" id="29158"/>
    <lineage>
        <taxon>Eukaryota</taxon>
        <taxon>Metazoa</taxon>
        <taxon>Spiralia</taxon>
        <taxon>Lophotrochozoa</taxon>
        <taxon>Mollusca</taxon>
        <taxon>Bivalvia</taxon>
        <taxon>Autobranchia</taxon>
        <taxon>Pteriomorphia</taxon>
        <taxon>Mytilida</taxon>
        <taxon>Mytiloidea</taxon>
        <taxon>Mytilidae</taxon>
        <taxon>Mytilinae</taxon>
        <taxon>Mytilus</taxon>
    </lineage>
</organism>
<dbReference type="InterPro" id="IPR057714">
    <property type="entry name" value="PH_NISCH_C"/>
</dbReference>
<dbReference type="Pfam" id="PF23142">
    <property type="entry name" value="PH_PLEKHM2"/>
    <property type="match status" value="1"/>
</dbReference>
<gene>
    <name evidence="6" type="ORF">MGAL_10B018402</name>
</gene>
<feature type="compositionally biased region" description="Basic and acidic residues" evidence="3">
    <location>
        <begin position="32"/>
        <end position="56"/>
    </location>
</feature>
<evidence type="ECO:0000259" key="5">
    <source>
        <dbReference type="Pfam" id="PF25625"/>
    </source>
</evidence>
<name>A0A8B6CH85_MYTGA</name>
<dbReference type="Proteomes" id="UP000596742">
    <property type="component" value="Unassembled WGS sequence"/>
</dbReference>
<evidence type="ECO:0000313" key="7">
    <source>
        <dbReference type="Proteomes" id="UP000596742"/>
    </source>
</evidence>
<evidence type="ECO:0000313" key="6">
    <source>
        <dbReference type="EMBL" id="VDI05511.1"/>
    </source>
</evidence>
<keyword evidence="2" id="KW-0963">Cytoplasm</keyword>
<comment type="subcellular location">
    <subcellularLocation>
        <location evidence="1">Cytoplasm</location>
    </subcellularLocation>
</comment>
<dbReference type="AlphaFoldDB" id="A0A8B6CH85"/>
<dbReference type="EMBL" id="UYJE01001822">
    <property type="protein sequence ID" value="VDI05511.1"/>
    <property type="molecule type" value="Genomic_DNA"/>
</dbReference>
<evidence type="ECO:0000256" key="2">
    <source>
        <dbReference type="ARBA" id="ARBA00022490"/>
    </source>
</evidence>
<sequence length="896" mass="102156">MFGDRVVEATLDQEKPTEKELDTVRVVQAIQKSKEKKEEREKEKTTSYTSLRRESECSQTSGNEPKQDHLEEQTMIGHKMTEKMVKLSKDSSAINCSKLPTMHNKDFASWMQNRLFGALTDSEPVTEKIIDILWCMVVQYSNQQVIEPSCVVLTERRIFILRLKKGKSTSMNIPDMETFYIMPLSNIHEVLIGACYSFIRLEESFVSSSGTFALVVTDADAGKSFADGVENCLKQDQAVAGISPFTNHSQYGDLAKHIFKLEDEQGLSTGRLAFAMCVTIAGIEQMAMLLLSENGVYLIDLDCLFWPKPSYITILEDIKSPNFTFLQNHSIGTKISDITINITFKEKHKTLPHQNHIKYEKYGFSMIFHELIGPVGFHVSFFSVKSRDTFLDRLTNLRSEHAHQMSPTIREEPEGGNESSDSQDISSEDDGDISIRVSPASNMTGKDRSFTMAGTNVHSEQLGLSGLSNKMFDVPYLTPELGSHLQESLQSYSLIKPLTSKLEMLAKASGSDLVHYFHSDISLIGSEQEQLHHVMWETVVPYRDIKHEIVTLIMFSTRSMYFISEQLVKSPVVERPSWMTHSRNKSDSVIGFQVKHLDKHHSSGIIHSSQSRGTIIRSYHVFNYRDLKQVNIGLFDQCVRITGKDQNSVYTIVTRDSMVTEKVLHYLNAMLSIFQSSPMLEKSSSDLEQDFYRAFDKRTKTTIEGMEYTHPSRVQFVYPGEDVITDLLYVITEHLRLPLNAKRKADILMYLQGYIKSSESGGIELLAKSIVLTNQYLCIINEDVVSYPLPDFVRGIPNTPRYVLTECRKVDFLKRILLFKEDSKIARLIFSDEPDDIVVDADHFSLDSDSKGRQSPPEIEIMLFIQSEKEMDKFVLLLRNQWRDIQHGSELEVHLL</sequence>
<dbReference type="Pfam" id="PF25625">
    <property type="entry name" value="PH_NISCH_C"/>
    <property type="match status" value="1"/>
</dbReference>
<evidence type="ECO:0000256" key="1">
    <source>
        <dbReference type="ARBA" id="ARBA00004496"/>
    </source>
</evidence>
<feature type="region of interest" description="Disordered" evidence="3">
    <location>
        <begin position="31"/>
        <end position="70"/>
    </location>
</feature>